<name>A0A369VYX2_9SPHN</name>
<evidence type="ECO:0000313" key="3">
    <source>
        <dbReference type="EMBL" id="RDE06825.1"/>
    </source>
</evidence>
<dbReference type="InterPro" id="IPR007372">
    <property type="entry name" value="Lipid/polyisoprenoid-bd_YceI"/>
</dbReference>
<dbReference type="PANTHER" id="PTHR34406">
    <property type="entry name" value="PROTEIN YCEI"/>
    <property type="match status" value="1"/>
</dbReference>
<gene>
    <name evidence="3" type="ORF">DVW87_03855</name>
</gene>
<organism evidence="3 4">
    <name type="scientific">Sphingomonas aracearum</name>
    <dbReference type="NCBI Taxonomy" id="2283317"/>
    <lineage>
        <taxon>Bacteria</taxon>
        <taxon>Pseudomonadati</taxon>
        <taxon>Pseudomonadota</taxon>
        <taxon>Alphaproteobacteria</taxon>
        <taxon>Sphingomonadales</taxon>
        <taxon>Sphingomonadaceae</taxon>
        <taxon>Sphingomonas</taxon>
    </lineage>
</organism>
<feature type="signal peptide" evidence="1">
    <location>
        <begin position="1"/>
        <end position="19"/>
    </location>
</feature>
<dbReference type="SUPFAM" id="SSF101874">
    <property type="entry name" value="YceI-like"/>
    <property type="match status" value="1"/>
</dbReference>
<comment type="caution">
    <text evidence="3">The sequence shown here is derived from an EMBL/GenBank/DDBJ whole genome shotgun (WGS) entry which is preliminary data.</text>
</comment>
<keyword evidence="4" id="KW-1185">Reference proteome</keyword>
<feature type="chain" id="PRO_5017058403" evidence="1">
    <location>
        <begin position="20"/>
        <end position="206"/>
    </location>
</feature>
<proteinExistence type="predicted"/>
<dbReference type="RefSeq" id="WP_114686404.1">
    <property type="nucleotide sequence ID" value="NZ_QQNB01000001.1"/>
</dbReference>
<dbReference type="Proteomes" id="UP000253918">
    <property type="component" value="Unassembled WGS sequence"/>
</dbReference>
<dbReference type="InterPro" id="IPR036761">
    <property type="entry name" value="TTHA0802/YceI-like_sf"/>
</dbReference>
<sequence>MRVILAAILATTAVAGVSAQMIPTTPQMPGQAQPARVTAGTYQVDPAHTQVAWEVNHMGISMLEGLFPASSGSLTIDPKNPNAAKVDITFQVDQLSVTAPAFANHLKSDQIFNVAQFPTARFVSTSVVATGTKAKITGNLTIKGITKPVVLDATFMGAGDNPMSKKLNIGFGARTTIKRSDFGVDLAAPIVSDTVNIHIHAAFTAA</sequence>
<dbReference type="Gene3D" id="2.40.128.110">
    <property type="entry name" value="Lipid/polyisoprenoid-binding, YceI-like"/>
    <property type="match status" value="1"/>
</dbReference>
<feature type="domain" description="Lipid/polyisoprenoid-binding YceI-like" evidence="2">
    <location>
        <begin position="41"/>
        <end position="204"/>
    </location>
</feature>
<dbReference type="OrthoDB" id="9811006at2"/>
<dbReference type="PANTHER" id="PTHR34406:SF1">
    <property type="entry name" value="PROTEIN YCEI"/>
    <property type="match status" value="1"/>
</dbReference>
<dbReference type="Pfam" id="PF04264">
    <property type="entry name" value="YceI"/>
    <property type="match status" value="1"/>
</dbReference>
<reference evidence="3 4" key="1">
    <citation type="submission" date="2018-07" db="EMBL/GenBank/DDBJ databases">
        <title>a novel species of Sphingomonas isolated from the rhizosphere soil of Araceae plant.</title>
        <authorList>
            <person name="Zhiyong W."/>
            <person name="Qinglan Z."/>
            <person name="Zhiwei F."/>
            <person name="Ding X."/>
            <person name="Gejiao W."/>
            <person name="Shixue Z."/>
        </authorList>
    </citation>
    <scope>NUCLEOTIDE SEQUENCE [LARGE SCALE GENOMIC DNA]</scope>
    <source>
        <strain evidence="3 4">WZY 27</strain>
    </source>
</reference>
<accession>A0A369VYX2</accession>
<keyword evidence="1" id="KW-0732">Signal</keyword>
<dbReference type="SMART" id="SM00867">
    <property type="entry name" value="YceI"/>
    <property type="match status" value="1"/>
</dbReference>
<dbReference type="AlphaFoldDB" id="A0A369VYX2"/>
<protein>
    <submittedName>
        <fullName evidence="3">Polyisoprenoid-binding protein</fullName>
    </submittedName>
</protein>
<evidence type="ECO:0000313" key="4">
    <source>
        <dbReference type="Proteomes" id="UP000253918"/>
    </source>
</evidence>
<evidence type="ECO:0000256" key="1">
    <source>
        <dbReference type="SAM" id="SignalP"/>
    </source>
</evidence>
<dbReference type="EMBL" id="QQNB01000001">
    <property type="protein sequence ID" value="RDE06825.1"/>
    <property type="molecule type" value="Genomic_DNA"/>
</dbReference>
<evidence type="ECO:0000259" key="2">
    <source>
        <dbReference type="SMART" id="SM00867"/>
    </source>
</evidence>